<dbReference type="KEGG" id="goq:ACH46_14365"/>
<evidence type="ECO:0000313" key="2">
    <source>
        <dbReference type="Proteomes" id="UP000063789"/>
    </source>
</evidence>
<evidence type="ECO:0008006" key="3">
    <source>
        <dbReference type="Google" id="ProtNLM"/>
    </source>
</evidence>
<accession>A0A0N9NCP9</accession>
<evidence type="ECO:0000313" key="1">
    <source>
        <dbReference type="EMBL" id="ALG85442.1"/>
    </source>
</evidence>
<proteinExistence type="predicted"/>
<dbReference type="PATRIC" id="fig|1136941.3.peg.2934"/>
<dbReference type="InterPro" id="IPR035944">
    <property type="entry name" value="YfbM-like_sf"/>
</dbReference>
<dbReference type="Gene3D" id="3.40.1760.10">
    <property type="entry name" value="YfbM-like super family"/>
    <property type="match status" value="1"/>
</dbReference>
<sequence length="167" mass="18317">MGIRYYAYAFKADQAEQATADPASALSDDPFADAWGLEPGVDAGPATGVQRLSESDMLYLDKAWRHLQRVTAPVSGEPKRPAHRMFEGEPGWYGRPVERTLAPETMPEIAADLALLIDEDVADHVRSKPCFGDPDGEVDYVLDYLARAREFVAGLVETGRGMVYLIG</sequence>
<dbReference type="Proteomes" id="UP000063789">
    <property type="component" value="Chromosome"/>
</dbReference>
<dbReference type="AlphaFoldDB" id="A0A0N9NCP9"/>
<protein>
    <recommendedName>
        <fullName evidence="3">DUF1877 domain-containing protein</fullName>
    </recommendedName>
</protein>
<dbReference type="OrthoDB" id="3731972at2"/>
<organism evidence="1 2">
    <name type="scientific">Gordonia phthalatica</name>
    <dbReference type="NCBI Taxonomy" id="1136941"/>
    <lineage>
        <taxon>Bacteria</taxon>
        <taxon>Bacillati</taxon>
        <taxon>Actinomycetota</taxon>
        <taxon>Actinomycetes</taxon>
        <taxon>Mycobacteriales</taxon>
        <taxon>Gordoniaceae</taxon>
        <taxon>Gordonia</taxon>
    </lineage>
</organism>
<reference evidence="2" key="1">
    <citation type="submission" date="2015-06" db="EMBL/GenBank/DDBJ databases">
        <title>Complete genome sequence and metabolic analysis of phthalate degradation pathway in Gordonia sp. QH-11.</title>
        <authorList>
            <person name="Jin D."/>
            <person name="Kong X."/>
            <person name="Bai Z."/>
        </authorList>
    </citation>
    <scope>NUCLEOTIDE SEQUENCE [LARGE SCALE GENOMIC DNA]</scope>
    <source>
        <strain evidence="2">QH-11</strain>
    </source>
</reference>
<dbReference type="RefSeq" id="WP_062393526.1">
    <property type="nucleotide sequence ID" value="NZ_CP011853.1"/>
</dbReference>
<keyword evidence="2" id="KW-1185">Reference proteome</keyword>
<gene>
    <name evidence="1" type="ORF">ACH46_14365</name>
</gene>
<reference evidence="1 2" key="2">
    <citation type="journal article" date="2017" name="Int. J. Syst. Evol. Microbiol.">
        <title>Gordonia phthalatica sp. nov., a di-n-butyl phthalate-degrading bacterium isolated from activated sludge.</title>
        <authorList>
            <person name="Jin D."/>
            <person name="Kong X."/>
            <person name="Jia M."/>
            <person name="Yu X."/>
            <person name="Wang X."/>
            <person name="Zhuang X."/>
            <person name="Deng Y."/>
            <person name="Bai Z."/>
        </authorList>
    </citation>
    <scope>NUCLEOTIDE SEQUENCE [LARGE SCALE GENOMIC DNA]</scope>
    <source>
        <strain evidence="1 2">QH-11</strain>
    </source>
</reference>
<dbReference type="EMBL" id="CP011853">
    <property type="protein sequence ID" value="ALG85442.1"/>
    <property type="molecule type" value="Genomic_DNA"/>
</dbReference>
<name>A0A0N9NCP9_9ACTN</name>